<gene>
    <name evidence="1" type="ORF">AWC02_04110</name>
</gene>
<protein>
    <recommendedName>
        <fullName evidence="3">DUF4192 domain-containing protein</fullName>
    </recommendedName>
</protein>
<reference evidence="1 2" key="1">
    <citation type="submission" date="2016-01" db="EMBL/GenBank/DDBJ databases">
        <title>The new phylogeny of the genus Mycobacterium.</title>
        <authorList>
            <person name="Tarcisio F."/>
            <person name="Conor M."/>
            <person name="Antonella G."/>
            <person name="Elisabetta G."/>
            <person name="Giulia F.S."/>
            <person name="Sara T."/>
            <person name="Anna F."/>
            <person name="Clotilde B."/>
            <person name="Roberto B."/>
            <person name="Veronica D.S."/>
            <person name="Fabio R."/>
            <person name="Monica P."/>
            <person name="Olivier J."/>
            <person name="Enrico T."/>
            <person name="Nicola S."/>
        </authorList>
    </citation>
    <scope>NUCLEOTIDE SEQUENCE [LARGE SCALE GENOMIC DNA]</scope>
    <source>
        <strain evidence="1 2">ATCC 27353</strain>
    </source>
</reference>
<dbReference type="Pfam" id="PF13830">
    <property type="entry name" value="DUF4192"/>
    <property type="match status" value="1"/>
</dbReference>
<dbReference type="RefSeq" id="WP_085127319.1">
    <property type="nucleotide sequence ID" value="NZ_LQOT01000016.1"/>
</dbReference>
<dbReference type="STRING" id="188915.AWC02_04110"/>
<dbReference type="AlphaFoldDB" id="A0A1X1U1X9"/>
<proteinExistence type="predicted"/>
<keyword evidence="2" id="KW-1185">Reference proteome</keyword>
<dbReference type="InterPro" id="IPR025447">
    <property type="entry name" value="DUF4192"/>
</dbReference>
<organism evidence="1 2">
    <name type="scientific">Mycolicibacter engbaekii</name>
    <dbReference type="NCBI Taxonomy" id="188915"/>
    <lineage>
        <taxon>Bacteria</taxon>
        <taxon>Bacillati</taxon>
        <taxon>Actinomycetota</taxon>
        <taxon>Actinomycetes</taxon>
        <taxon>Mycobacteriales</taxon>
        <taxon>Mycobacteriaceae</taxon>
        <taxon>Mycolicibacter</taxon>
    </lineage>
</organism>
<dbReference type="Proteomes" id="UP000193465">
    <property type="component" value="Unassembled WGS sequence"/>
</dbReference>
<evidence type="ECO:0000313" key="2">
    <source>
        <dbReference type="Proteomes" id="UP000193465"/>
    </source>
</evidence>
<accession>A0A1X1U1X9</accession>
<comment type="caution">
    <text evidence="1">The sequence shown here is derived from an EMBL/GenBank/DDBJ whole genome shotgun (WGS) entry which is preliminary data.</text>
</comment>
<name>A0A1X1U1X9_9MYCO</name>
<sequence length="351" mass="36354">MTTKQPDFTLNRPEALIAALPAILGFVPENSLVLILLDGGELGSVLRVDLTDALIGTLGRLAEVAAAAAPAEAVAVLVDEPGAGCPACGDQHRLLIARLTEELSRRDIALLGAHVVDRVARGGRWHCADGCGAGGPVDDPEASPLAAAAVLEGRRLYARRADVQAVVTPDDAVRRAAVAAAIADCTAERAAGRGAALVRAGRDVAQVLAAVAALAAGQEPGEAELARLGCSLTDVLVRDTLCALAIGERAAEAERLWATLARALPEPWRAEALVLLAFSAYARGDGPLAGVSLEAALRSVPGHRMAGLLDTALQSGLRPERIRGLADTGYRLGQQIGVRLPRRQDPDRRAG</sequence>
<evidence type="ECO:0008006" key="3">
    <source>
        <dbReference type="Google" id="ProtNLM"/>
    </source>
</evidence>
<dbReference type="EMBL" id="LQOT01000016">
    <property type="protein sequence ID" value="ORV50806.1"/>
    <property type="molecule type" value="Genomic_DNA"/>
</dbReference>
<evidence type="ECO:0000313" key="1">
    <source>
        <dbReference type="EMBL" id="ORV50806.1"/>
    </source>
</evidence>